<dbReference type="Pfam" id="PF07995">
    <property type="entry name" value="GSDH"/>
    <property type="match status" value="1"/>
</dbReference>
<evidence type="ECO:0000313" key="2">
    <source>
        <dbReference type="EMBL" id="QWG12362.1"/>
    </source>
</evidence>
<dbReference type="PANTHER" id="PTHR19328">
    <property type="entry name" value="HEDGEHOG-INTERACTING PROTEIN"/>
    <property type="match status" value="1"/>
</dbReference>
<dbReference type="PANTHER" id="PTHR19328:SF75">
    <property type="entry name" value="ALDOSE SUGAR DEHYDROGENASE YLII"/>
    <property type="match status" value="1"/>
</dbReference>
<name>A0A975NC24_9BRAD</name>
<dbReference type="AlphaFoldDB" id="A0A975NC24"/>
<evidence type="ECO:0000259" key="1">
    <source>
        <dbReference type="Pfam" id="PF07995"/>
    </source>
</evidence>
<dbReference type="Proteomes" id="UP000680839">
    <property type="component" value="Chromosome"/>
</dbReference>
<feature type="domain" description="Glucose/Sorbosone dehydrogenase" evidence="1">
    <location>
        <begin position="52"/>
        <end position="381"/>
    </location>
</feature>
<proteinExistence type="predicted"/>
<evidence type="ECO:0000313" key="3">
    <source>
        <dbReference type="Proteomes" id="UP000680839"/>
    </source>
</evidence>
<dbReference type="RefSeq" id="WP_215621184.1">
    <property type="nucleotide sequence ID" value="NZ_CP076134.1"/>
</dbReference>
<dbReference type="InterPro" id="IPR011042">
    <property type="entry name" value="6-blade_b-propeller_TolB-like"/>
</dbReference>
<dbReference type="InterPro" id="IPR012938">
    <property type="entry name" value="Glc/Sorbosone_DH"/>
</dbReference>
<reference evidence="2" key="1">
    <citation type="submission" date="2021-06" db="EMBL/GenBank/DDBJ databases">
        <title>Bradyrhizobium sp. S2-20-1 Genome sequencing.</title>
        <authorList>
            <person name="Jin L."/>
        </authorList>
    </citation>
    <scope>NUCLEOTIDE SEQUENCE</scope>
    <source>
        <strain evidence="2">S2-20-1</strain>
    </source>
</reference>
<protein>
    <submittedName>
        <fullName evidence="2">PQQ-dependent sugar dehydrogenase</fullName>
    </submittedName>
</protein>
<dbReference type="SUPFAM" id="SSF50952">
    <property type="entry name" value="Soluble quinoprotein glucose dehydrogenase"/>
    <property type="match status" value="1"/>
</dbReference>
<dbReference type="Gene3D" id="2.120.10.30">
    <property type="entry name" value="TolB, C-terminal domain"/>
    <property type="match status" value="1"/>
</dbReference>
<accession>A0A975NC24</accession>
<organism evidence="2 3">
    <name type="scientific">Bradyrhizobium sediminis</name>
    <dbReference type="NCBI Taxonomy" id="2840469"/>
    <lineage>
        <taxon>Bacteria</taxon>
        <taxon>Pseudomonadati</taxon>
        <taxon>Pseudomonadota</taxon>
        <taxon>Alphaproteobacteria</taxon>
        <taxon>Hyphomicrobiales</taxon>
        <taxon>Nitrobacteraceae</taxon>
        <taxon>Bradyrhizobium</taxon>
    </lineage>
</organism>
<gene>
    <name evidence="2" type="ORF">KMZ29_22050</name>
</gene>
<dbReference type="EMBL" id="CP076134">
    <property type="protein sequence ID" value="QWG12362.1"/>
    <property type="molecule type" value="Genomic_DNA"/>
</dbReference>
<dbReference type="InterPro" id="IPR011041">
    <property type="entry name" value="Quinoprot_gluc/sorb_DH_b-prop"/>
</dbReference>
<sequence>MTKTPVVLVTASLTVATALTATFLIVTSTRGENTSFASSAGQLEVQTIAGGLTNPWALAFLPDGRMLVTERPGRMRLVTAEGQLSPPLKGVPEVWASGQGGLLDVVTDRAFAQNRTIFFCYAERASGGGRTAVARARLNDGSGRLDEVKVIFRQEGPLSAGNHYGCRIAQANDGNLFVTLGDHFTWRDEAQNLGNHLGKIIRIAPDGSAPSDNPYLGRTDAKPEIWSYGHRNEQGLAINPASGELWEIEHGPRGGDEVNIIGKGRNYGWPVIGYGIDYSGAKIQDGAARDGMEQPVKYWVPSIAPSGMTFYTGKLFKKWTGSLFTGALKDKMLVRLSLNGNSVTSEERLLQNLNERIRDVRQGPDGALWLLTDSSAGRILRVSPAAK</sequence>